<dbReference type="EMBL" id="JAUDCG010000017">
    <property type="protein sequence ID" value="MDM8157032.1"/>
    <property type="molecule type" value="Genomic_DNA"/>
</dbReference>
<reference evidence="2" key="2">
    <citation type="submission" date="2023-06" db="EMBL/GenBank/DDBJ databases">
        <authorList>
            <person name="Zeman M."/>
            <person name="Kubasova T."/>
            <person name="Jahodarova E."/>
            <person name="Nykrynova M."/>
            <person name="Rychlik I."/>
        </authorList>
    </citation>
    <scope>NUCLEOTIDE SEQUENCE</scope>
    <source>
        <strain evidence="2">ET39</strain>
    </source>
</reference>
<proteinExistence type="predicted"/>
<dbReference type="Proteomes" id="UP001529340">
    <property type="component" value="Unassembled WGS sequence"/>
</dbReference>
<accession>A0ABT7UBM7</accession>
<protein>
    <recommendedName>
        <fullName evidence="4">BIG2 domain-containing protein</fullName>
    </recommendedName>
</protein>
<dbReference type="Gene3D" id="2.60.40.1080">
    <property type="match status" value="1"/>
</dbReference>
<evidence type="ECO:0000313" key="3">
    <source>
        <dbReference type="Proteomes" id="UP001529340"/>
    </source>
</evidence>
<reference evidence="2" key="1">
    <citation type="submission" date="2023-06" db="EMBL/GenBank/DDBJ databases">
        <title>Identification and characterization of horizontal gene transfer across gut microbiota members of farm animals based on homology search.</title>
        <authorList>
            <person name="Schwarzerova J."/>
            <person name="Nykrynova M."/>
            <person name="Jureckova K."/>
            <person name="Cejkova D."/>
            <person name="Rychlik I."/>
        </authorList>
    </citation>
    <scope>NUCLEOTIDE SEQUENCE</scope>
    <source>
        <strain evidence="2">ET39</strain>
    </source>
</reference>
<feature type="chain" id="PRO_5045448539" description="BIG2 domain-containing protein" evidence="1">
    <location>
        <begin position="21"/>
        <end position="776"/>
    </location>
</feature>
<gene>
    <name evidence="2" type="ORF">QUV96_05200</name>
</gene>
<sequence>MKKRLYTVFIIFAMLMSSLAGCSGGHFQFSEEDAVTRGQWIEQLSNTFGLSDHESDDPYFSDVPSSDPLFSSVQSCYEWNVLRDVKDTLRKDDKADMAFVISTAVYAIDPDLSAYEGESDLDKALLYAQENGIVASQVNREDLVDQERCTAILEAAQELYLHQEVTPVKDIEIKEGVKDEREQDHIRLQENGEYVFSDLKPEIGEVYIAPATDEDPQGVAIKVSDVTDNGNGTYTVKATTPEASEVFEEFEYRDILVPEYEDIEPAEGVTISGLQGGDMGETGFVGSGAQNNGVSVATASPLIASGSNSDVLAKGKKNSGLSFSAEINFTKGSLKVSKSWNSASLSVAGLLNAGNVGETGFSFEEKSIFPDKTLFGPEAYTYEDSIKAYEEGEISADELKTEVQKFQDENGRETIPEMTNKYEGGLEVIGTLSISDLYIVPDIKLKTAEVLGVDTGIPIGIQKFSIETNYEVSSTLSLKGKLENELEVCTIPVVIGGIGKVDVTLSLYATANGEIEVKMSVANNTKAEYSSGKTKKTSTKDGSFSTEAQMELEAGPKISAELDILGLPIIDAEVSAGIQVNATGSFELSSDWTETPETIIIDQKTSLNYATKGYIPIVTIGVGNKKGTLANKIDLKFTYTVVGAEGKGLIAAKSFDILPEETCVLWERRLELPKDTTASSQPEDAAMGSNLDISSYYIPMTPGEESQIEVNYPEGYGADDFDWFSSDSGIVEVANGRLTAKGTGNARVSIKSKDGKYYAYCAIHVADEETVTFEGL</sequence>
<dbReference type="SUPFAM" id="SSF49373">
    <property type="entry name" value="Invasin/intimin cell-adhesion fragments"/>
    <property type="match status" value="1"/>
</dbReference>
<dbReference type="RefSeq" id="WP_289607496.1">
    <property type="nucleotide sequence ID" value="NZ_JAUDCG010000017.1"/>
</dbReference>
<evidence type="ECO:0000313" key="2">
    <source>
        <dbReference type="EMBL" id="MDM8157032.1"/>
    </source>
</evidence>
<evidence type="ECO:0000256" key="1">
    <source>
        <dbReference type="SAM" id="SignalP"/>
    </source>
</evidence>
<organism evidence="2 3">
    <name type="scientific">Amedibacillus dolichus</name>
    <dbReference type="NCBI Taxonomy" id="31971"/>
    <lineage>
        <taxon>Bacteria</taxon>
        <taxon>Bacillati</taxon>
        <taxon>Bacillota</taxon>
        <taxon>Erysipelotrichia</taxon>
        <taxon>Erysipelotrichales</taxon>
        <taxon>Erysipelotrichaceae</taxon>
        <taxon>Amedibacillus</taxon>
    </lineage>
</organism>
<dbReference type="InterPro" id="IPR008964">
    <property type="entry name" value="Invasin/intimin_cell_adhesion"/>
</dbReference>
<dbReference type="PROSITE" id="PS51257">
    <property type="entry name" value="PROKAR_LIPOPROTEIN"/>
    <property type="match status" value="1"/>
</dbReference>
<keyword evidence="1" id="KW-0732">Signal</keyword>
<keyword evidence="3" id="KW-1185">Reference proteome</keyword>
<name>A0ABT7UBM7_9FIRM</name>
<comment type="caution">
    <text evidence="2">The sequence shown here is derived from an EMBL/GenBank/DDBJ whole genome shotgun (WGS) entry which is preliminary data.</text>
</comment>
<feature type="signal peptide" evidence="1">
    <location>
        <begin position="1"/>
        <end position="20"/>
    </location>
</feature>
<evidence type="ECO:0008006" key="4">
    <source>
        <dbReference type="Google" id="ProtNLM"/>
    </source>
</evidence>